<dbReference type="Pfam" id="PF00990">
    <property type="entry name" value="GGDEF"/>
    <property type="match status" value="1"/>
</dbReference>
<keyword evidence="3" id="KW-0808">Transferase</keyword>
<dbReference type="PANTHER" id="PTHR45138:SF9">
    <property type="entry name" value="DIGUANYLATE CYCLASE DGCM-RELATED"/>
    <property type="match status" value="1"/>
</dbReference>
<dbReference type="NCBIfam" id="TIGR00254">
    <property type="entry name" value="GGDEF"/>
    <property type="match status" value="1"/>
</dbReference>
<dbReference type="CDD" id="cd01949">
    <property type="entry name" value="GGDEF"/>
    <property type="match status" value="1"/>
</dbReference>
<evidence type="ECO:0000313" key="3">
    <source>
        <dbReference type="EMBL" id="MDT0270034.1"/>
    </source>
</evidence>
<name>A0ABU2JZR6_9ACTN</name>
<comment type="caution">
    <text evidence="3">The sequence shown here is derived from an EMBL/GenBank/DDBJ whole genome shotgun (WGS) entry which is preliminary data.</text>
</comment>
<dbReference type="PROSITE" id="PS50887">
    <property type="entry name" value="GGDEF"/>
    <property type="match status" value="1"/>
</dbReference>
<gene>
    <name evidence="3" type="ORF">RM844_27515</name>
</gene>
<feature type="region of interest" description="Disordered" evidence="1">
    <location>
        <begin position="184"/>
        <end position="208"/>
    </location>
</feature>
<evidence type="ECO:0000259" key="2">
    <source>
        <dbReference type="PROSITE" id="PS50887"/>
    </source>
</evidence>
<accession>A0ABU2JZR6</accession>
<reference evidence="4" key="1">
    <citation type="submission" date="2023-07" db="EMBL/GenBank/DDBJ databases">
        <title>30 novel species of actinomycetes from the DSMZ collection.</title>
        <authorList>
            <person name="Nouioui I."/>
        </authorList>
    </citation>
    <scope>NUCLEOTIDE SEQUENCE [LARGE SCALE GENOMIC DNA]</scope>
    <source>
        <strain evidence="4">DSM 44915</strain>
    </source>
</reference>
<dbReference type="EMBL" id="JAVREO010000022">
    <property type="protein sequence ID" value="MDT0270034.1"/>
    <property type="molecule type" value="Genomic_DNA"/>
</dbReference>
<dbReference type="GO" id="GO:0052621">
    <property type="term" value="F:diguanylate cyclase activity"/>
    <property type="evidence" value="ECO:0007669"/>
    <property type="project" value="UniProtKB-EC"/>
</dbReference>
<sequence>MSSLIPALASAVPVAAGWSAHSMWLRRRLEVARRDPLTGLRTRAGFESAAARLVARRSVAVIFVDLDGFKQLNDRLGHATGDQAIRVAGTVMTETIGDGRGVVGRLGGDEFVAVVPLPGSHALPWLLNGLHECLTTPFVYQGRSVSHGASLGGVFAPAGGSLSVLLRRADEAMYAAKRDGGGWRVADLDAPHQPTTNGRRPGRTGGVS</sequence>
<dbReference type="SMART" id="SM00267">
    <property type="entry name" value="GGDEF"/>
    <property type="match status" value="1"/>
</dbReference>
<dbReference type="InterPro" id="IPR029787">
    <property type="entry name" value="Nucleotide_cyclase"/>
</dbReference>
<dbReference type="Proteomes" id="UP001183410">
    <property type="component" value="Unassembled WGS sequence"/>
</dbReference>
<dbReference type="InterPro" id="IPR000160">
    <property type="entry name" value="GGDEF_dom"/>
</dbReference>
<dbReference type="Gene3D" id="3.30.70.270">
    <property type="match status" value="1"/>
</dbReference>
<dbReference type="SUPFAM" id="SSF55073">
    <property type="entry name" value="Nucleotide cyclase"/>
    <property type="match status" value="1"/>
</dbReference>
<evidence type="ECO:0000313" key="4">
    <source>
        <dbReference type="Proteomes" id="UP001183410"/>
    </source>
</evidence>
<keyword evidence="3" id="KW-0548">Nucleotidyltransferase</keyword>
<organism evidence="3 4">
    <name type="scientific">Streptomyces chisholmiae</name>
    <dbReference type="NCBI Taxonomy" id="3075540"/>
    <lineage>
        <taxon>Bacteria</taxon>
        <taxon>Bacillati</taxon>
        <taxon>Actinomycetota</taxon>
        <taxon>Actinomycetes</taxon>
        <taxon>Kitasatosporales</taxon>
        <taxon>Streptomycetaceae</taxon>
        <taxon>Streptomyces</taxon>
    </lineage>
</organism>
<dbReference type="InterPro" id="IPR043128">
    <property type="entry name" value="Rev_trsase/Diguanyl_cyclase"/>
</dbReference>
<protein>
    <submittedName>
        <fullName evidence="3">GGDEF domain-containing protein</fullName>
        <ecNumber evidence="3">2.7.7.65</ecNumber>
    </submittedName>
</protein>
<dbReference type="PANTHER" id="PTHR45138">
    <property type="entry name" value="REGULATORY COMPONENTS OF SENSORY TRANSDUCTION SYSTEM"/>
    <property type="match status" value="1"/>
</dbReference>
<evidence type="ECO:0000256" key="1">
    <source>
        <dbReference type="SAM" id="MobiDB-lite"/>
    </source>
</evidence>
<feature type="domain" description="GGDEF" evidence="2">
    <location>
        <begin position="57"/>
        <end position="190"/>
    </location>
</feature>
<dbReference type="InterPro" id="IPR050469">
    <property type="entry name" value="Diguanylate_Cyclase"/>
</dbReference>
<dbReference type="RefSeq" id="WP_311670112.1">
    <property type="nucleotide sequence ID" value="NZ_JAVREO010000022.1"/>
</dbReference>
<dbReference type="EC" id="2.7.7.65" evidence="3"/>
<keyword evidence="4" id="KW-1185">Reference proteome</keyword>
<proteinExistence type="predicted"/>